<feature type="region of interest" description="Disordered" evidence="1">
    <location>
        <begin position="251"/>
        <end position="277"/>
    </location>
</feature>
<feature type="region of interest" description="Disordered" evidence="1">
    <location>
        <begin position="961"/>
        <end position="1010"/>
    </location>
</feature>
<comment type="caution">
    <text evidence="2">The sequence shown here is derived from an EMBL/GenBank/DDBJ whole genome shotgun (WGS) entry which is preliminary data.</text>
</comment>
<proteinExistence type="predicted"/>
<feature type="compositionally biased region" description="Basic and acidic residues" evidence="1">
    <location>
        <begin position="148"/>
        <end position="157"/>
    </location>
</feature>
<reference evidence="2 3" key="1">
    <citation type="journal article" date="2016" name="Nat. Commun.">
        <title>Local admixture of amplified and diversified secreted pathogenesis determinants shapes mosaic Toxoplasma gondii genomes.</title>
        <authorList>
            <person name="Lorenzi H."/>
            <person name="Khan A."/>
            <person name="Behnke M.S."/>
            <person name="Namasivayam S."/>
            <person name="Swapna L.S."/>
            <person name="Hadjithomas M."/>
            <person name="Karamycheva S."/>
            <person name="Pinney D."/>
            <person name="Brunk B.P."/>
            <person name="Ajioka J.W."/>
            <person name="Ajzenberg D."/>
            <person name="Boothroyd J.C."/>
            <person name="Boyle J.P."/>
            <person name="Darde M.L."/>
            <person name="Diaz-Miranda M.A."/>
            <person name="Dubey J.P."/>
            <person name="Fritz H.M."/>
            <person name="Gennari S.M."/>
            <person name="Gregory B.D."/>
            <person name="Kim K."/>
            <person name="Saeij J.P."/>
            <person name="Su C."/>
            <person name="White M.W."/>
            <person name="Zhu X.Q."/>
            <person name="Howe D.K."/>
            <person name="Rosenthal B.M."/>
            <person name="Grigg M.E."/>
            <person name="Parkinson J."/>
            <person name="Liu L."/>
            <person name="Kissinger J.C."/>
            <person name="Roos D.S."/>
            <person name="Sibley L.D."/>
        </authorList>
    </citation>
    <scope>NUCLEOTIDE SEQUENCE [LARGE SCALE GENOMIC DNA]</scope>
    <source>
        <strain evidence="2 3">ARI</strain>
    </source>
</reference>
<dbReference type="OrthoDB" id="332598at2759"/>
<feature type="compositionally biased region" description="Low complexity" evidence="1">
    <location>
        <begin position="158"/>
        <end position="170"/>
    </location>
</feature>
<feature type="compositionally biased region" description="Low complexity" evidence="1">
    <location>
        <begin position="321"/>
        <end position="336"/>
    </location>
</feature>
<evidence type="ECO:0000313" key="3">
    <source>
        <dbReference type="Proteomes" id="UP000074247"/>
    </source>
</evidence>
<feature type="compositionally biased region" description="Basic residues" evidence="1">
    <location>
        <begin position="995"/>
        <end position="1010"/>
    </location>
</feature>
<feature type="compositionally biased region" description="Basic and acidic residues" evidence="1">
    <location>
        <begin position="187"/>
        <end position="197"/>
    </location>
</feature>
<feature type="region of interest" description="Disordered" evidence="1">
    <location>
        <begin position="321"/>
        <end position="388"/>
    </location>
</feature>
<evidence type="ECO:0000313" key="2">
    <source>
        <dbReference type="EMBL" id="KYF40199.1"/>
    </source>
</evidence>
<dbReference type="Proteomes" id="UP000074247">
    <property type="component" value="Unassembled WGS sequence"/>
</dbReference>
<dbReference type="VEuPathDB" id="ToxoDB:TGARI_315460"/>
<feature type="region of interest" description="Disordered" evidence="1">
    <location>
        <begin position="141"/>
        <end position="200"/>
    </location>
</feature>
<dbReference type="AlphaFoldDB" id="A0A139XN52"/>
<feature type="region of interest" description="Disordered" evidence="1">
    <location>
        <begin position="1"/>
        <end position="21"/>
    </location>
</feature>
<accession>A0A139XN52</accession>
<feature type="compositionally biased region" description="Low complexity" evidence="1">
    <location>
        <begin position="441"/>
        <end position="481"/>
    </location>
</feature>
<feature type="compositionally biased region" description="Pro residues" evidence="1">
    <location>
        <begin position="362"/>
        <end position="372"/>
    </location>
</feature>
<evidence type="ECO:0000256" key="1">
    <source>
        <dbReference type="SAM" id="MobiDB-lite"/>
    </source>
</evidence>
<protein>
    <submittedName>
        <fullName evidence="2">Uncharacterized protein</fullName>
    </submittedName>
</protein>
<name>A0A139XN52_TOXGO</name>
<dbReference type="EMBL" id="AGQS02005534">
    <property type="protein sequence ID" value="KYF40199.1"/>
    <property type="molecule type" value="Genomic_DNA"/>
</dbReference>
<organism evidence="2 3">
    <name type="scientific">Toxoplasma gondii ARI</name>
    <dbReference type="NCBI Taxonomy" id="1074872"/>
    <lineage>
        <taxon>Eukaryota</taxon>
        <taxon>Sar</taxon>
        <taxon>Alveolata</taxon>
        <taxon>Apicomplexa</taxon>
        <taxon>Conoidasida</taxon>
        <taxon>Coccidia</taxon>
        <taxon>Eucoccidiorida</taxon>
        <taxon>Eimeriorina</taxon>
        <taxon>Sarcocystidae</taxon>
        <taxon>Toxoplasma</taxon>
    </lineage>
</organism>
<feature type="compositionally biased region" description="Low complexity" evidence="1">
    <location>
        <begin position="373"/>
        <end position="382"/>
    </location>
</feature>
<gene>
    <name evidence="2" type="ORF">TGARI_315460</name>
</gene>
<feature type="compositionally biased region" description="Basic and acidic residues" evidence="1">
    <location>
        <begin position="261"/>
        <end position="277"/>
    </location>
</feature>
<sequence length="1010" mass="108183">MKPCAGVGLHVSPQPIPARFGCKPRLRLPPLSSSSRFLPSTLPLSYQTSSHSSSTSLRSPLPSSLASSSLASLSSSMRSAGFSSRSFRFASAGLPRVCRSKPQSVLNVPHFAFSSPSSLSLFSGSSVFPVAYATHLSFSTAAGTPPRRRLEAAREENALAASASEASTEGSSEKPGSNSSEDENVDTETRRQSRDAAEGEMEDILAAAWQSVTQGRHLSAEQRKRCADAVAVRTDEISQLFAAVLAVPEGSSRDADETDRQEEIEGRRHFNQGEKKQEDVRQAMQDLASFFFLCSALKLTSLGLRESLFIAASRAASVARLSSPAIPSSSNSSTSSRGRRKTVSATECQEGEGTCSDAASPPSSPSTPPVSPPTSSVSPSSSLRQEALPPPWAVQAEDAALLLRCLGSEGRGGTHTVPYVSSLISRALKTPSKRNLGRNQATTKASSTSSSLSFSSPSSSCSSDSSASSSSPSSQGASSLLSSTLSSPVLEPTCFLGLPVDRPEAMESRPEVNEKQIIETLVEALLGWTRASMVTAAGLTNALQGYAWNAARRGCCPVDPRKVGVFLRPLERGGAHLFSPQQLAEILEALLLLNCRAFPRIREVVEVITAELLRTNQSSASVPPLRSNSAGFGTGDSALLSSCSLSPQQLTLWLVVLTKYRVENDEAFEIVAEILQQPDVVRRHLSPSLMAGLAYSFGNFLGGRQQVSLETLGTGARQKLHLFSLGDLSQLLVSLTKAGIVDRVLFARSAVLVRRSLALQPSSPSLSSPPSSCDSVGSSASSPLLFGCADASPEQVVNLCVTFARQKQGDERLFESLAALLLAPPPSWLISIFVKETPRGTLPETRLECLTAEDLISVVVAFAQIRKLQRPLFEAVDSLLVSRMQDQGSLSPSLTLRILQAHAKLGYRSIELHHCLLLSLAMRISVLPTRLSVAELLQLVEATESLGLALPPRLSDFVNKELPPELRKKSTTAGEDSDEEDAANMWRGMRVNSSGKKRKRQKARKRKWTW</sequence>
<feature type="region of interest" description="Disordered" evidence="1">
    <location>
        <begin position="430"/>
        <end position="481"/>
    </location>
</feature>